<sequence>MMALWVRKSRDFMINRFKSKMGSLGLIHFSSCSSSFTRKSPVLVPFPASFAQNHRIPEGEFGNPPAHFRFCSRRFESGKAETLYDEGDANQV</sequence>
<accession>A0A2P6RSK3</accession>
<evidence type="ECO:0000313" key="2">
    <source>
        <dbReference type="Proteomes" id="UP000238479"/>
    </source>
</evidence>
<gene>
    <name evidence="1" type="ORF">RchiOBHm_Chr2g0121691</name>
</gene>
<comment type="caution">
    <text evidence="1">The sequence shown here is derived from an EMBL/GenBank/DDBJ whole genome shotgun (WGS) entry which is preliminary data.</text>
</comment>
<dbReference type="Proteomes" id="UP000238479">
    <property type="component" value="Chromosome 2"/>
</dbReference>
<name>A0A2P6RSK3_ROSCH</name>
<dbReference type="AlphaFoldDB" id="A0A2P6RSK3"/>
<evidence type="ECO:0000313" key="1">
    <source>
        <dbReference type="EMBL" id="PRQ49416.1"/>
    </source>
</evidence>
<proteinExistence type="predicted"/>
<dbReference type="Gramene" id="PRQ49416">
    <property type="protein sequence ID" value="PRQ49416"/>
    <property type="gene ID" value="RchiOBHm_Chr2g0121691"/>
</dbReference>
<organism evidence="1 2">
    <name type="scientific">Rosa chinensis</name>
    <name type="common">China rose</name>
    <dbReference type="NCBI Taxonomy" id="74649"/>
    <lineage>
        <taxon>Eukaryota</taxon>
        <taxon>Viridiplantae</taxon>
        <taxon>Streptophyta</taxon>
        <taxon>Embryophyta</taxon>
        <taxon>Tracheophyta</taxon>
        <taxon>Spermatophyta</taxon>
        <taxon>Magnoliopsida</taxon>
        <taxon>eudicotyledons</taxon>
        <taxon>Gunneridae</taxon>
        <taxon>Pentapetalae</taxon>
        <taxon>rosids</taxon>
        <taxon>fabids</taxon>
        <taxon>Rosales</taxon>
        <taxon>Rosaceae</taxon>
        <taxon>Rosoideae</taxon>
        <taxon>Rosoideae incertae sedis</taxon>
        <taxon>Rosa</taxon>
    </lineage>
</organism>
<protein>
    <submittedName>
        <fullName evidence="1">Uncharacterized protein</fullName>
    </submittedName>
</protein>
<dbReference type="EMBL" id="PDCK01000040">
    <property type="protein sequence ID" value="PRQ49416.1"/>
    <property type="molecule type" value="Genomic_DNA"/>
</dbReference>
<reference evidence="1 2" key="1">
    <citation type="journal article" date="2018" name="Nat. Genet.">
        <title>The Rosa genome provides new insights in the design of modern roses.</title>
        <authorList>
            <person name="Bendahmane M."/>
        </authorList>
    </citation>
    <scope>NUCLEOTIDE SEQUENCE [LARGE SCALE GENOMIC DNA]</scope>
    <source>
        <strain evidence="2">cv. Old Blush</strain>
    </source>
</reference>
<keyword evidence="2" id="KW-1185">Reference proteome</keyword>